<evidence type="ECO:0000256" key="7">
    <source>
        <dbReference type="SAM" id="SignalP"/>
    </source>
</evidence>
<feature type="compositionally biased region" description="Polar residues" evidence="5">
    <location>
        <begin position="417"/>
        <end position="439"/>
    </location>
</feature>
<dbReference type="Pfam" id="PF00746">
    <property type="entry name" value="Gram_pos_anchor"/>
    <property type="match status" value="1"/>
</dbReference>
<evidence type="ECO:0000256" key="2">
    <source>
        <dbReference type="ARBA" id="ARBA00022525"/>
    </source>
</evidence>
<keyword evidence="10" id="KW-1185">Reference proteome</keyword>
<keyword evidence="1" id="KW-0134">Cell wall</keyword>
<evidence type="ECO:0000256" key="3">
    <source>
        <dbReference type="ARBA" id="ARBA00022729"/>
    </source>
</evidence>
<protein>
    <submittedName>
        <fullName evidence="9">Collagen-binding protein</fullName>
    </submittedName>
</protein>
<keyword evidence="4" id="KW-0572">Peptidoglycan-anchor</keyword>
<keyword evidence="2" id="KW-0964">Secreted</keyword>
<dbReference type="RefSeq" id="WP_094660419.1">
    <property type="nucleotide sequence ID" value="NZ_MWWR01000004.1"/>
</dbReference>
<dbReference type="AlphaFoldDB" id="A0A261EZV4"/>
<keyword evidence="6" id="KW-0472">Membrane</keyword>
<keyword evidence="6" id="KW-0812">Transmembrane</keyword>
<evidence type="ECO:0000256" key="6">
    <source>
        <dbReference type="SAM" id="Phobius"/>
    </source>
</evidence>
<dbReference type="Pfam" id="PF17802">
    <property type="entry name" value="SpaA"/>
    <property type="match status" value="1"/>
</dbReference>
<dbReference type="Gene3D" id="2.60.40.740">
    <property type="match status" value="1"/>
</dbReference>
<dbReference type="NCBIfam" id="TIGR01167">
    <property type="entry name" value="LPXTG_anchor"/>
    <property type="match status" value="1"/>
</dbReference>
<keyword evidence="6" id="KW-1133">Transmembrane helix</keyword>
<feature type="region of interest" description="Disordered" evidence="5">
    <location>
        <begin position="417"/>
        <end position="446"/>
    </location>
</feature>
<feature type="signal peptide" evidence="7">
    <location>
        <begin position="1"/>
        <end position="32"/>
    </location>
</feature>
<name>A0A261EZV4_9BIFI</name>
<dbReference type="PROSITE" id="PS50847">
    <property type="entry name" value="GRAM_POS_ANCHORING"/>
    <property type="match status" value="1"/>
</dbReference>
<dbReference type="GO" id="GO:0005975">
    <property type="term" value="P:carbohydrate metabolic process"/>
    <property type="evidence" value="ECO:0007669"/>
    <property type="project" value="UniProtKB-ARBA"/>
</dbReference>
<dbReference type="Proteomes" id="UP000216725">
    <property type="component" value="Unassembled WGS sequence"/>
</dbReference>
<feature type="transmembrane region" description="Helical" evidence="6">
    <location>
        <begin position="631"/>
        <end position="653"/>
    </location>
</feature>
<evidence type="ECO:0000256" key="4">
    <source>
        <dbReference type="ARBA" id="ARBA00023088"/>
    </source>
</evidence>
<gene>
    <name evidence="9" type="ORF">PSRA_0589</name>
</gene>
<dbReference type="InterPro" id="IPR019931">
    <property type="entry name" value="LPXTG_anchor"/>
</dbReference>
<feature type="chain" id="PRO_5013192824" evidence="7">
    <location>
        <begin position="33"/>
        <end position="662"/>
    </location>
</feature>
<evidence type="ECO:0000259" key="8">
    <source>
        <dbReference type="PROSITE" id="PS50847"/>
    </source>
</evidence>
<organism evidence="9 10">
    <name type="scientific">Pseudoscardovia radai</name>
    <dbReference type="NCBI Taxonomy" id="987066"/>
    <lineage>
        <taxon>Bacteria</taxon>
        <taxon>Bacillati</taxon>
        <taxon>Actinomycetota</taxon>
        <taxon>Actinomycetes</taxon>
        <taxon>Bifidobacteriales</taxon>
        <taxon>Bifidobacteriaceae</taxon>
        <taxon>Pseudoscardovia</taxon>
    </lineage>
</organism>
<evidence type="ECO:0000313" key="9">
    <source>
        <dbReference type="EMBL" id="OZG52400.1"/>
    </source>
</evidence>
<evidence type="ECO:0000313" key="10">
    <source>
        <dbReference type="Proteomes" id="UP000216725"/>
    </source>
</evidence>
<dbReference type="InterPro" id="IPR013783">
    <property type="entry name" value="Ig-like_fold"/>
</dbReference>
<evidence type="ECO:0000256" key="1">
    <source>
        <dbReference type="ARBA" id="ARBA00022512"/>
    </source>
</evidence>
<keyword evidence="9" id="KW-0176">Collagen</keyword>
<comment type="caution">
    <text evidence="9">The sequence shown here is derived from an EMBL/GenBank/DDBJ whole genome shotgun (WGS) entry which is preliminary data.</text>
</comment>
<sequence>MKAISSSITKVVALIAAMIVALGTFGLAAAHADGYDTSTITNPADTGTITINPVDTQTRSFNGYRLASLKNVKTDSTGTALESFTVETNSKYTAVIEDVMGQITDTTKNATLLAGFKADASYYNTSVTPNIDNPLGYIAATYGAVSETGSSWGGDKGDGSKDTVMRQFADKLSAALAADTTTYPADDTMTTGENKNVPQGLYLITETTNLANATTSAITGAAVNSAPMIVSTTYTLTDSADTSTTVNTGVGTINLKATSPTITKQLTNGNTTNANPDFSIGDEVDYELTATIPSYTGYDIDTTGGDNTEAKAKARVLKIYDEAEPGLTIDSVDSVTVTPDGSSTATKLVKDTDYTVETSTDSDSTDSYKGGTKTVINLANYVNMRAGTVSAKQGTVASGGTITVTVKATLNSKAKVSDATAQTPNKNKTSLGYSHQPNKVTDEHVQPGGEVNVYTYKFQITKKNRKGDTLPGAQFVIKNNADKYLAWSGTAWTELAAKPTAAAQTSAAPADQSEPNAKGIFYSRADGTVSLNGLKAGEYTIEEIASPSGYLNALLPSFPVTITPTYEQDSSTNPYANDAAKKASWGDYEITALTISNGKDSNDLVTASDNNSGNVDVTNVTSVTQLPKTGAAGIAFFVIVGVALIGAAALFAVRARKARQAV</sequence>
<dbReference type="OrthoDB" id="3223914at2"/>
<dbReference type="EMBL" id="MWWR01000004">
    <property type="protein sequence ID" value="OZG52400.1"/>
    <property type="molecule type" value="Genomic_DNA"/>
</dbReference>
<proteinExistence type="predicted"/>
<accession>A0A261EZV4</accession>
<reference evidence="9 10" key="1">
    <citation type="journal article" date="2017" name="BMC Genomics">
        <title>Comparative genomic and phylogenomic analyses of the Bifidobacteriaceae family.</title>
        <authorList>
            <person name="Lugli G.A."/>
            <person name="Milani C."/>
            <person name="Turroni F."/>
            <person name="Duranti S."/>
            <person name="Mancabelli L."/>
            <person name="Mangifesta M."/>
            <person name="Ferrario C."/>
            <person name="Modesto M."/>
            <person name="Mattarelli P."/>
            <person name="Jiri K."/>
            <person name="van Sinderen D."/>
            <person name="Ventura M."/>
        </authorList>
    </citation>
    <scope>NUCLEOTIDE SEQUENCE [LARGE SCALE GENOMIC DNA]</scope>
    <source>
        <strain evidence="9 10">DSM 24742</strain>
    </source>
</reference>
<evidence type="ECO:0000256" key="5">
    <source>
        <dbReference type="SAM" id="MobiDB-lite"/>
    </source>
</evidence>
<dbReference type="InterPro" id="IPR041033">
    <property type="entry name" value="SpaA_PFL_dom_1"/>
</dbReference>
<feature type="domain" description="Gram-positive cocci surface proteins LPxTG" evidence="8">
    <location>
        <begin position="626"/>
        <end position="662"/>
    </location>
</feature>
<dbReference type="Gene3D" id="2.60.40.10">
    <property type="entry name" value="Immunoglobulins"/>
    <property type="match status" value="1"/>
</dbReference>
<keyword evidence="3 7" id="KW-0732">Signal</keyword>